<dbReference type="AlphaFoldDB" id="A0AAV2IAZ7"/>
<keyword evidence="3" id="KW-0964">Secreted</keyword>
<dbReference type="GO" id="GO:0046900">
    <property type="term" value="P:tetrahydrofolylpolyglutamate metabolic process"/>
    <property type="evidence" value="ECO:0007669"/>
    <property type="project" value="TreeGrafter"/>
</dbReference>
<dbReference type="PROSITE" id="PS51273">
    <property type="entry name" value="GATASE_TYPE_1"/>
    <property type="match status" value="1"/>
</dbReference>
<comment type="subcellular location">
    <subcellularLocation>
        <location evidence="1">Secreted</location>
        <location evidence="1">Extracellular space</location>
    </subcellularLocation>
</comment>
<dbReference type="PANTHER" id="PTHR11315:SF0">
    <property type="entry name" value="FOLATE GAMMA-GLUTAMYL HYDROLASE"/>
    <property type="match status" value="1"/>
</dbReference>
<evidence type="ECO:0000313" key="8">
    <source>
        <dbReference type="EMBL" id="CAL1542810.1"/>
    </source>
</evidence>
<comment type="similarity">
    <text evidence="2">Belongs to the peptidase C26 family.</text>
</comment>
<evidence type="ECO:0000256" key="3">
    <source>
        <dbReference type="ARBA" id="ARBA00022525"/>
    </source>
</evidence>
<name>A0AAV2IAZ7_LYMST</name>
<evidence type="ECO:0000256" key="6">
    <source>
        <dbReference type="PIRSR" id="PIRSR615527-1"/>
    </source>
</evidence>
<dbReference type="PROSITE" id="PS51275">
    <property type="entry name" value="PEPTIDASE_C26_GGH"/>
    <property type="match status" value="1"/>
</dbReference>
<dbReference type="GO" id="GO:0034722">
    <property type="term" value="F:gamma-glutamyl-peptidase activity"/>
    <property type="evidence" value="ECO:0007669"/>
    <property type="project" value="UniProtKB-UniRule"/>
</dbReference>
<dbReference type="Gene3D" id="3.40.50.880">
    <property type="match status" value="1"/>
</dbReference>
<evidence type="ECO:0000256" key="1">
    <source>
        <dbReference type="ARBA" id="ARBA00004239"/>
    </source>
</evidence>
<dbReference type="FunFam" id="3.40.50.880:FF:000024">
    <property type="entry name" value="Folate gamma-glutamyl hydrolase"/>
    <property type="match status" value="1"/>
</dbReference>
<feature type="active site" description="Nucleophile" evidence="6 7">
    <location>
        <position position="133"/>
    </location>
</feature>
<dbReference type="InterPro" id="IPR011697">
    <property type="entry name" value="Peptidase_C26"/>
</dbReference>
<dbReference type="InterPro" id="IPR015527">
    <property type="entry name" value="Pept_C26_g-glut_hydrolase"/>
</dbReference>
<evidence type="ECO:0000313" key="9">
    <source>
        <dbReference type="Proteomes" id="UP001497497"/>
    </source>
</evidence>
<protein>
    <recommendedName>
        <fullName evidence="7">folate gamma-glutamyl hydrolase</fullName>
        <ecNumber evidence="7">3.4.19.9</ecNumber>
    </recommendedName>
</protein>
<comment type="catalytic activity">
    <reaction evidence="7">
        <text>(6S)-5,6,7,8-tetrahydrofolyl-(gamma-L-Glu)(n) + (n-1) H2O = (6S)-5,6,7,8-tetrahydrofolate + (n-1) L-glutamate</text>
        <dbReference type="Rhea" id="RHEA:56784"/>
        <dbReference type="Rhea" id="RHEA-COMP:14738"/>
        <dbReference type="ChEBI" id="CHEBI:15377"/>
        <dbReference type="ChEBI" id="CHEBI:29985"/>
        <dbReference type="ChEBI" id="CHEBI:57453"/>
        <dbReference type="ChEBI" id="CHEBI:141005"/>
        <dbReference type="EC" id="3.4.19.9"/>
    </reaction>
</comment>
<feature type="active site" description="Proton donor" evidence="6">
    <location>
        <position position="244"/>
    </location>
</feature>
<dbReference type="SUPFAM" id="SSF52317">
    <property type="entry name" value="Class I glutamine amidotransferase-like"/>
    <property type="match status" value="1"/>
</dbReference>
<keyword evidence="4" id="KW-0732">Signal</keyword>
<proteinExistence type="inferred from homology"/>
<sequence>MKRSGTTSRKVMCPRILKTLGLLSFMDTSTALNDRPIIGILTVPSKTFEYGQEFIQTSYVSFLEMAGARVVPVRGKQPKQYYEQLFKNINGVLFPGGAADINTGPYYQSGRYLYDLAIQANDKGDYFPIWGTCLGFELMTKLTANKNYLQRTETKILTLPLRFQKGFQNSRLFKDVPSDLVKILTTESVTQNNHRWSLLLEDYQKISVLGNFYHLLTTSVGKDNKEFVSTFEAFKYPFYGVQWHPEKNIFIWGDNQAIDHSFDAIKVTQYFANFFVNEARKSSHHYDSSVEEANAVIENAMRVFVPDFNTSEKFYFNYTNDYFDYKGTDKLEKLIFT</sequence>
<organism evidence="8 9">
    <name type="scientific">Lymnaea stagnalis</name>
    <name type="common">Great pond snail</name>
    <name type="synonym">Helix stagnalis</name>
    <dbReference type="NCBI Taxonomy" id="6523"/>
    <lineage>
        <taxon>Eukaryota</taxon>
        <taxon>Metazoa</taxon>
        <taxon>Spiralia</taxon>
        <taxon>Lophotrochozoa</taxon>
        <taxon>Mollusca</taxon>
        <taxon>Gastropoda</taxon>
        <taxon>Heterobranchia</taxon>
        <taxon>Euthyneura</taxon>
        <taxon>Panpulmonata</taxon>
        <taxon>Hygrophila</taxon>
        <taxon>Lymnaeoidea</taxon>
        <taxon>Lymnaeidae</taxon>
        <taxon>Lymnaea</taxon>
    </lineage>
</organism>
<dbReference type="Proteomes" id="UP001497497">
    <property type="component" value="Unassembled WGS sequence"/>
</dbReference>
<dbReference type="EC" id="3.4.19.9" evidence="7"/>
<evidence type="ECO:0000256" key="7">
    <source>
        <dbReference type="PROSITE-ProRule" id="PRU00607"/>
    </source>
</evidence>
<dbReference type="PANTHER" id="PTHR11315">
    <property type="entry name" value="PROTEASE FAMILY C26 GAMMA-GLUTAMYL HYDROLASE"/>
    <property type="match status" value="1"/>
</dbReference>
<dbReference type="GO" id="GO:0005576">
    <property type="term" value="C:extracellular region"/>
    <property type="evidence" value="ECO:0007669"/>
    <property type="project" value="UniProtKB-SubCell"/>
</dbReference>
<gene>
    <name evidence="8" type="ORF">GSLYS_00016344001</name>
</gene>
<comment type="caution">
    <text evidence="8">The sequence shown here is derived from an EMBL/GenBank/DDBJ whole genome shotgun (WGS) entry which is preliminary data.</text>
</comment>
<evidence type="ECO:0000256" key="2">
    <source>
        <dbReference type="ARBA" id="ARBA00011083"/>
    </source>
</evidence>
<dbReference type="InterPro" id="IPR029062">
    <property type="entry name" value="Class_I_gatase-like"/>
</dbReference>
<accession>A0AAV2IAZ7</accession>
<dbReference type="GO" id="GO:0005773">
    <property type="term" value="C:vacuole"/>
    <property type="evidence" value="ECO:0007669"/>
    <property type="project" value="TreeGrafter"/>
</dbReference>
<evidence type="ECO:0000256" key="5">
    <source>
        <dbReference type="ARBA" id="ARBA00022801"/>
    </source>
</evidence>
<reference evidence="8 9" key="1">
    <citation type="submission" date="2024-04" db="EMBL/GenBank/DDBJ databases">
        <authorList>
            <consortium name="Genoscope - CEA"/>
            <person name="William W."/>
        </authorList>
    </citation>
    <scope>NUCLEOTIDE SEQUENCE [LARGE SCALE GENOMIC DNA]</scope>
</reference>
<keyword evidence="9" id="KW-1185">Reference proteome</keyword>
<feature type="active site" evidence="7">
    <location>
        <position position="244"/>
    </location>
</feature>
<dbReference type="Pfam" id="PF07722">
    <property type="entry name" value="Peptidase_C26"/>
    <property type="match status" value="1"/>
</dbReference>
<dbReference type="EMBL" id="CAXITT010000507">
    <property type="protein sequence ID" value="CAL1542810.1"/>
    <property type="molecule type" value="Genomic_DNA"/>
</dbReference>
<keyword evidence="5 7" id="KW-0378">Hydrolase</keyword>
<evidence type="ECO:0000256" key="4">
    <source>
        <dbReference type="ARBA" id="ARBA00022729"/>
    </source>
</evidence>